<dbReference type="Proteomes" id="UP001153636">
    <property type="component" value="Chromosome 10"/>
</dbReference>
<dbReference type="InterPro" id="IPR029061">
    <property type="entry name" value="THDP-binding"/>
</dbReference>
<name>A0A9P0CGI7_9CUCU</name>
<dbReference type="NCBIfam" id="TIGR03182">
    <property type="entry name" value="PDH_E1_alph_y"/>
    <property type="match status" value="1"/>
</dbReference>
<dbReference type="GO" id="GO:0004739">
    <property type="term" value="F:pyruvate dehydrogenase (acetyl-transferring) activity"/>
    <property type="evidence" value="ECO:0007669"/>
    <property type="project" value="UniProtKB-UniRule"/>
</dbReference>
<evidence type="ECO:0000256" key="7">
    <source>
        <dbReference type="RuleBase" id="RU361139"/>
    </source>
</evidence>
<keyword evidence="4 7" id="KW-0786">Thiamine pyrophosphate</keyword>
<organism evidence="9 10">
    <name type="scientific">Psylliodes chrysocephalus</name>
    <dbReference type="NCBI Taxonomy" id="3402493"/>
    <lineage>
        <taxon>Eukaryota</taxon>
        <taxon>Metazoa</taxon>
        <taxon>Ecdysozoa</taxon>
        <taxon>Arthropoda</taxon>
        <taxon>Hexapoda</taxon>
        <taxon>Insecta</taxon>
        <taxon>Pterygota</taxon>
        <taxon>Neoptera</taxon>
        <taxon>Endopterygota</taxon>
        <taxon>Coleoptera</taxon>
        <taxon>Polyphaga</taxon>
        <taxon>Cucujiformia</taxon>
        <taxon>Chrysomeloidea</taxon>
        <taxon>Chrysomelidae</taxon>
        <taxon>Galerucinae</taxon>
        <taxon>Alticini</taxon>
        <taxon>Psylliodes</taxon>
    </lineage>
</organism>
<sequence>MLPSCVRAVSKKSIFPKKSLGSIFAKNNFATEATFETKPYRLHKLEESPSTTVTLNKEDALKYYIQMHTIRRLETSAGNLYKEKIIRGFCHLYSGQEAVAVGITAALRPHDGVITAYRAHGWTYLMGVPPIGVLAELCGRKEGCAKGKGGSMHMYTKNFYGGNGIVGAQIPLGVGIALAAQYKGTDGVCIALYGDGAANQGQVFEVYNMAKLWNIPCIFVCENNGYGMGTSAERAAASTSYYSRGDYVPGIWVDGMDILAVRECFKYAVNYAASGKGPLVIEAATYRYSGHSMSDPGTSYRTRDEIQEVRQTRDPITSFKEKIIQSNLVTPEEIKKIDGEIRTEIDEATKQAKADKEIGLDELSADIYSLNLEPKIRNVDPFSELVHKRLGPAVNA</sequence>
<dbReference type="PANTHER" id="PTHR11516:SF60">
    <property type="entry name" value="PYRUVATE DEHYDROGENASE E1 COMPONENT SUBUNIT ALPHA"/>
    <property type="match status" value="1"/>
</dbReference>
<feature type="domain" description="Dehydrogenase E1 component" evidence="8">
    <location>
        <begin position="66"/>
        <end position="357"/>
    </location>
</feature>
<dbReference type="PANTHER" id="PTHR11516">
    <property type="entry name" value="PYRUVATE DEHYDROGENASE E1 COMPONENT, ALPHA SUBUNIT BACTERIAL AND ORGANELLAR"/>
    <property type="match status" value="1"/>
</dbReference>
<dbReference type="InterPro" id="IPR050642">
    <property type="entry name" value="PDH_E1_Alpha_Subunit"/>
</dbReference>
<proteinExistence type="predicted"/>
<evidence type="ECO:0000259" key="8">
    <source>
        <dbReference type="Pfam" id="PF00676"/>
    </source>
</evidence>
<dbReference type="CDD" id="cd02000">
    <property type="entry name" value="TPP_E1_PDC_ADC_BCADC"/>
    <property type="match status" value="1"/>
</dbReference>
<evidence type="ECO:0000313" key="10">
    <source>
        <dbReference type="Proteomes" id="UP001153636"/>
    </source>
</evidence>
<dbReference type="GO" id="GO:0006086">
    <property type="term" value="P:pyruvate decarboxylation to acetyl-CoA"/>
    <property type="evidence" value="ECO:0007669"/>
    <property type="project" value="InterPro"/>
</dbReference>
<dbReference type="EC" id="1.2.4.1" evidence="7"/>
<dbReference type="FunFam" id="3.40.50.970:FF:000013">
    <property type="entry name" value="Pyruvate dehydrogenase E1 component subunit alpha"/>
    <property type="match status" value="1"/>
</dbReference>
<dbReference type="InterPro" id="IPR001017">
    <property type="entry name" value="DH_E1"/>
</dbReference>
<accession>A0A9P0CGI7</accession>
<dbReference type="Pfam" id="PF00676">
    <property type="entry name" value="E1_dh"/>
    <property type="match status" value="1"/>
</dbReference>
<dbReference type="SUPFAM" id="SSF52518">
    <property type="entry name" value="Thiamin diphosphate-binding fold (THDP-binding)"/>
    <property type="match status" value="1"/>
</dbReference>
<evidence type="ECO:0000256" key="3">
    <source>
        <dbReference type="ARBA" id="ARBA00023002"/>
    </source>
</evidence>
<evidence type="ECO:0000256" key="5">
    <source>
        <dbReference type="ARBA" id="ARBA00023317"/>
    </source>
</evidence>
<evidence type="ECO:0000256" key="2">
    <source>
        <dbReference type="ARBA" id="ARBA00022946"/>
    </source>
</evidence>
<protein>
    <recommendedName>
        <fullName evidence="7">Pyruvate dehydrogenase E1 component subunit alpha</fullName>
        <ecNumber evidence="7">1.2.4.1</ecNumber>
    </recommendedName>
</protein>
<comment type="cofactor">
    <cofactor evidence="1 7">
        <name>thiamine diphosphate</name>
        <dbReference type="ChEBI" id="CHEBI:58937"/>
    </cofactor>
</comment>
<dbReference type="Gene3D" id="3.40.50.970">
    <property type="match status" value="1"/>
</dbReference>
<dbReference type="AlphaFoldDB" id="A0A9P0CGI7"/>
<keyword evidence="3 7" id="KW-0560">Oxidoreductase</keyword>
<dbReference type="InterPro" id="IPR017597">
    <property type="entry name" value="Pyrv_DH_E1_asu_subgrp-y"/>
</dbReference>
<evidence type="ECO:0000256" key="1">
    <source>
        <dbReference type="ARBA" id="ARBA00001964"/>
    </source>
</evidence>
<dbReference type="OrthoDB" id="10256198at2759"/>
<evidence type="ECO:0000313" key="9">
    <source>
        <dbReference type="EMBL" id="CAH1100253.1"/>
    </source>
</evidence>
<keyword evidence="5 7" id="KW-0670">Pyruvate</keyword>
<gene>
    <name evidence="9" type="ORF">PSYICH_LOCUS2013</name>
</gene>
<evidence type="ECO:0000256" key="4">
    <source>
        <dbReference type="ARBA" id="ARBA00023052"/>
    </source>
</evidence>
<comment type="catalytic activity">
    <reaction evidence="6 7">
        <text>N(6)-[(R)-lipoyl]-L-lysyl-[protein] + pyruvate + H(+) = N(6)-[(R)-S(8)-acetyldihydrolipoyl]-L-lysyl-[protein] + CO2</text>
        <dbReference type="Rhea" id="RHEA:19189"/>
        <dbReference type="Rhea" id="RHEA-COMP:10474"/>
        <dbReference type="Rhea" id="RHEA-COMP:10478"/>
        <dbReference type="ChEBI" id="CHEBI:15361"/>
        <dbReference type="ChEBI" id="CHEBI:15378"/>
        <dbReference type="ChEBI" id="CHEBI:16526"/>
        <dbReference type="ChEBI" id="CHEBI:83099"/>
        <dbReference type="ChEBI" id="CHEBI:83111"/>
        <dbReference type="EC" id="1.2.4.1"/>
    </reaction>
</comment>
<comment type="function">
    <text evidence="7">The pyruvate dehydrogenase complex catalyzes the overall conversion of pyruvate to acetyl-CoA and CO(2).</text>
</comment>
<reference evidence="9" key="1">
    <citation type="submission" date="2022-01" db="EMBL/GenBank/DDBJ databases">
        <authorList>
            <person name="King R."/>
        </authorList>
    </citation>
    <scope>NUCLEOTIDE SEQUENCE</scope>
</reference>
<keyword evidence="10" id="KW-1185">Reference proteome</keyword>
<dbReference type="EMBL" id="OV651822">
    <property type="protein sequence ID" value="CAH1100253.1"/>
    <property type="molecule type" value="Genomic_DNA"/>
</dbReference>
<evidence type="ECO:0000256" key="6">
    <source>
        <dbReference type="ARBA" id="ARBA00051231"/>
    </source>
</evidence>
<keyword evidence="2" id="KW-0809">Transit peptide</keyword>